<accession>A0A8H7A4M3</accession>
<name>A0A8H7A4M3_9EURO</name>
<organism evidence="2 3">
    <name type="scientific">Endocarpon pusillum</name>
    <dbReference type="NCBI Taxonomy" id="364733"/>
    <lineage>
        <taxon>Eukaryota</taxon>
        <taxon>Fungi</taxon>
        <taxon>Dikarya</taxon>
        <taxon>Ascomycota</taxon>
        <taxon>Pezizomycotina</taxon>
        <taxon>Eurotiomycetes</taxon>
        <taxon>Chaetothyriomycetidae</taxon>
        <taxon>Verrucariales</taxon>
        <taxon>Verrucariaceae</taxon>
        <taxon>Endocarpon</taxon>
    </lineage>
</organism>
<evidence type="ECO:0000313" key="2">
    <source>
        <dbReference type="EMBL" id="KAF7502518.1"/>
    </source>
</evidence>
<evidence type="ECO:0000313" key="3">
    <source>
        <dbReference type="Proteomes" id="UP000606974"/>
    </source>
</evidence>
<dbReference type="EMBL" id="JAACFV010000243">
    <property type="protein sequence ID" value="KAF7502518.1"/>
    <property type="molecule type" value="Genomic_DNA"/>
</dbReference>
<reference evidence="2" key="1">
    <citation type="submission" date="2020-02" db="EMBL/GenBank/DDBJ databases">
        <authorList>
            <person name="Palmer J.M."/>
        </authorList>
    </citation>
    <scope>NUCLEOTIDE SEQUENCE</scope>
    <source>
        <strain evidence="2">EPUS1.4</strain>
        <tissue evidence="2">Thallus</tissue>
    </source>
</reference>
<keyword evidence="3" id="KW-1185">Reference proteome</keyword>
<dbReference type="AlphaFoldDB" id="A0A8H7A4M3"/>
<dbReference type="Proteomes" id="UP000606974">
    <property type="component" value="Unassembled WGS sequence"/>
</dbReference>
<evidence type="ECO:0000256" key="1">
    <source>
        <dbReference type="SAM" id="MobiDB-lite"/>
    </source>
</evidence>
<protein>
    <submittedName>
        <fullName evidence="2">Uncharacterized protein</fullName>
    </submittedName>
</protein>
<feature type="compositionally biased region" description="Basic and acidic residues" evidence="1">
    <location>
        <begin position="128"/>
        <end position="137"/>
    </location>
</feature>
<feature type="region of interest" description="Disordered" evidence="1">
    <location>
        <begin position="67"/>
        <end position="173"/>
    </location>
</feature>
<sequence>MLRMRPEEWLSAGACLTKRCNLGLFDAQFPNSGSATPTQQAALQSEISDDDGSTAILIDALWDTEEELSNHDENTRVGVQESRNLRVSSSPSNGDGHGSKLGSSGTVLDHLVSKVPSPADLSCPPEARSMHLGEYKRQRSPAVGSANDSSGKGRVKRRPPDVCPSEVPVSQRS</sequence>
<comment type="caution">
    <text evidence="2">The sequence shown here is derived from an EMBL/GenBank/DDBJ whole genome shotgun (WGS) entry which is preliminary data.</text>
</comment>
<proteinExistence type="predicted"/>
<gene>
    <name evidence="2" type="ORF">GJ744_005639</name>
</gene>
<feature type="compositionally biased region" description="Polar residues" evidence="1">
    <location>
        <begin position="81"/>
        <end position="93"/>
    </location>
</feature>